<dbReference type="Proteomes" id="UP000269542">
    <property type="component" value="Chromosome"/>
</dbReference>
<dbReference type="InterPro" id="IPR033870">
    <property type="entry name" value="FatB"/>
</dbReference>
<evidence type="ECO:0000259" key="7">
    <source>
        <dbReference type="PROSITE" id="PS50983"/>
    </source>
</evidence>
<feature type="signal peptide" evidence="6">
    <location>
        <begin position="1"/>
        <end position="23"/>
    </location>
</feature>
<dbReference type="AlphaFoldDB" id="A0A448PEU3"/>
<keyword evidence="4 6" id="KW-0732">Signal</keyword>
<dbReference type="Gene3D" id="3.40.50.1980">
    <property type="entry name" value="Nitrogenase molybdenum iron protein domain"/>
    <property type="match status" value="2"/>
</dbReference>
<dbReference type="CDD" id="cd01140">
    <property type="entry name" value="FatB"/>
    <property type="match status" value="1"/>
</dbReference>
<evidence type="ECO:0000313" key="8">
    <source>
        <dbReference type="EMBL" id="VEI13446.1"/>
    </source>
</evidence>
<evidence type="ECO:0000256" key="6">
    <source>
        <dbReference type="SAM" id="SignalP"/>
    </source>
</evidence>
<evidence type="ECO:0000256" key="5">
    <source>
        <dbReference type="SAM" id="MobiDB-lite"/>
    </source>
</evidence>
<evidence type="ECO:0000256" key="4">
    <source>
        <dbReference type="ARBA" id="ARBA00022729"/>
    </source>
</evidence>
<gene>
    <name evidence="8" type="primary">yclQ</name>
    <name evidence="8" type="ORF">NCTC13354_01161</name>
</gene>
<evidence type="ECO:0000313" key="9">
    <source>
        <dbReference type="Proteomes" id="UP000269542"/>
    </source>
</evidence>
<dbReference type="GO" id="GO:0030288">
    <property type="term" value="C:outer membrane-bounded periplasmic space"/>
    <property type="evidence" value="ECO:0007669"/>
    <property type="project" value="TreeGrafter"/>
</dbReference>
<sequence length="334" mass="35881">MHIRKALAAVAGLALLLSGCSSNSDKPAEGNETTAPAEATTEAADFPRTVKHASGETTIEAQPERIVVMDMAALDTLDALGAGDKVVGTVTSNLPTWLADDDGINYSNVESVGSLKEPDMEAIAKLDPDLVVLGARSAKLYPEFEKSFTTIDATHSWDVDNYSETVPDQIKMIGEAVGADEAAEKSADEITKLIADNKGAAKDKGSALVIMTNGGEISLHDSKSRWAPIYDVFGFTEAYKKDEADEGHKGDKVSFETVKELNPDWIFVVDRDAAVGKTDAGVTAEQVLDNELVHSTNAWQNEQVVYLSPERWYIVMQGASNFPAMLNEIADAIK</sequence>
<feature type="domain" description="Fe/B12 periplasmic-binding" evidence="7">
    <location>
        <begin position="65"/>
        <end position="334"/>
    </location>
</feature>
<keyword evidence="9" id="KW-1185">Reference proteome</keyword>
<feature type="region of interest" description="Disordered" evidence="5">
    <location>
        <begin position="22"/>
        <end position="45"/>
    </location>
</feature>
<keyword evidence="3" id="KW-0813">Transport</keyword>
<dbReference type="GO" id="GO:1901678">
    <property type="term" value="P:iron coordination entity transport"/>
    <property type="evidence" value="ECO:0007669"/>
    <property type="project" value="UniProtKB-ARBA"/>
</dbReference>
<dbReference type="EMBL" id="LR134476">
    <property type="protein sequence ID" value="VEI13446.1"/>
    <property type="molecule type" value="Genomic_DNA"/>
</dbReference>
<comment type="similarity">
    <text evidence="2">Belongs to the bacterial solute-binding protein 8 family.</text>
</comment>
<name>A0A448PEU3_9ACTO</name>
<protein>
    <submittedName>
        <fullName evidence="8">Uncharacterized ABC transporter solute-binding protein yclQ</fullName>
    </submittedName>
</protein>
<dbReference type="SUPFAM" id="SSF53807">
    <property type="entry name" value="Helical backbone' metal receptor"/>
    <property type="match status" value="1"/>
</dbReference>
<organism evidence="8 9">
    <name type="scientific">Trueperella bialowiezensis</name>
    <dbReference type="NCBI Taxonomy" id="312285"/>
    <lineage>
        <taxon>Bacteria</taxon>
        <taxon>Bacillati</taxon>
        <taxon>Actinomycetota</taxon>
        <taxon>Actinomycetes</taxon>
        <taxon>Actinomycetales</taxon>
        <taxon>Actinomycetaceae</taxon>
        <taxon>Trueperella</taxon>
    </lineage>
</organism>
<dbReference type="KEGG" id="tbw:NCTC13354_01161"/>
<comment type="subcellular location">
    <subcellularLocation>
        <location evidence="1">Cell envelope</location>
    </subcellularLocation>
</comment>
<dbReference type="RefSeq" id="WP_126416558.1">
    <property type="nucleotide sequence ID" value="NZ_LR134476.1"/>
</dbReference>
<feature type="compositionally biased region" description="Low complexity" evidence="5">
    <location>
        <begin position="30"/>
        <end position="44"/>
    </location>
</feature>
<accession>A0A448PEU3</accession>
<evidence type="ECO:0000256" key="2">
    <source>
        <dbReference type="ARBA" id="ARBA00008814"/>
    </source>
</evidence>
<dbReference type="PANTHER" id="PTHR30532">
    <property type="entry name" value="IRON III DICITRATE-BINDING PERIPLASMIC PROTEIN"/>
    <property type="match status" value="1"/>
</dbReference>
<dbReference type="InterPro" id="IPR051313">
    <property type="entry name" value="Bact_iron-sidero_bind"/>
</dbReference>
<dbReference type="Pfam" id="PF01497">
    <property type="entry name" value="Peripla_BP_2"/>
    <property type="match status" value="1"/>
</dbReference>
<dbReference type="OrthoDB" id="63946at2"/>
<proteinExistence type="inferred from homology"/>
<dbReference type="PROSITE" id="PS50983">
    <property type="entry name" value="FE_B12_PBP"/>
    <property type="match status" value="1"/>
</dbReference>
<dbReference type="InterPro" id="IPR002491">
    <property type="entry name" value="ABC_transptr_periplasmic_BD"/>
</dbReference>
<evidence type="ECO:0000256" key="1">
    <source>
        <dbReference type="ARBA" id="ARBA00004196"/>
    </source>
</evidence>
<reference evidence="8 9" key="1">
    <citation type="submission" date="2018-12" db="EMBL/GenBank/DDBJ databases">
        <authorList>
            <consortium name="Pathogen Informatics"/>
        </authorList>
    </citation>
    <scope>NUCLEOTIDE SEQUENCE [LARGE SCALE GENOMIC DNA]</scope>
    <source>
        <strain evidence="8 9">NCTC13354</strain>
    </source>
</reference>
<feature type="chain" id="PRO_5038677798" evidence="6">
    <location>
        <begin position="24"/>
        <end position="334"/>
    </location>
</feature>
<dbReference type="PROSITE" id="PS51257">
    <property type="entry name" value="PROKAR_LIPOPROTEIN"/>
    <property type="match status" value="1"/>
</dbReference>
<evidence type="ECO:0000256" key="3">
    <source>
        <dbReference type="ARBA" id="ARBA00022448"/>
    </source>
</evidence>
<dbReference type="PANTHER" id="PTHR30532:SF28">
    <property type="entry name" value="PETROBACTIN-BINDING PROTEIN YCLQ"/>
    <property type="match status" value="1"/>
</dbReference>